<dbReference type="EMBL" id="MH588546">
    <property type="protein sequence ID" value="AXQ69217.1"/>
    <property type="molecule type" value="Genomic_DNA"/>
</dbReference>
<dbReference type="InterPro" id="IPR021122">
    <property type="entry name" value="RNA_ligase_dom_REL/Rnl2"/>
</dbReference>
<protein>
    <recommendedName>
        <fullName evidence="1">RNA ligase domain-containing protein</fullName>
    </recommendedName>
</protein>
<reference evidence="3" key="1">
    <citation type="submission" date="2018-07" db="EMBL/GenBank/DDBJ databases">
        <title>Giant CbK-like Caulobacter bacteriophages have genetically divergent genomes.</title>
        <authorList>
            <person name="Wilson K.M."/>
            <person name="Ely B."/>
        </authorList>
    </citation>
    <scope>NUCLEOTIDE SEQUENCE [LARGE SCALE GENOMIC DNA]</scope>
</reference>
<evidence type="ECO:0000313" key="3">
    <source>
        <dbReference type="Proteomes" id="UP000259421"/>
    </source>
</evidence>
<evidence type="ECO:0000313" key="2">
    <source>
        <dbReference type="EMBL" id="AXQ69217.1"/>
    </source>
</evidence>
<dbReference type="SUPFAM" id="SSF56091">
    <property type="entry name" value="DNA ligase/mRNA capping enzyme, catalytic domain"/>
    <property type="match status" value="1"/>
</dbReference>
<reference evidence="2 3" key="2">
    <citation type="submission" date="2018-09" db="EMBL/GenBank/DDBJ databases">
        <title>Giant CbK-like Caulobacter bacteriophages have genetically divergent genomes.</title>
        <authorList>
            <person name="Wilson K."/>
            <person name="Ely B."/>
        </authorList>
    </citation>
    <scope>NUCLEOTIDE SEQUENCE [LARGE SCALE GENOMIC DNA]</scope>
</reference>
<feature type="domain" description="RNA ligase" evidence="1">
    <location>
        <begin position="15"/>
        <end position="170"/>
    </location>
</feature>
<evidence type="ECO:0000259" key="1">
    <source>
        <dbReference type="Pfam" id="PF09414"/>
    </source>
</evidence>
<dbReference type="Gene3D" id="3.30.470.30">
    <property type="entry name" value="DNA ligase/mRNA capping enzyme"/>
    <property type="match status" value="1"/>
</dbReference>
<organism evidence="2 3">
    <name type="scientific">Caulobacter phage CcrBL9</name>
    <dbReference type="NCBI Taxonomy" id="2283270"/>
    <lineage>
        <taxon>Viruses</taxon>
        <taxon>Duplodnaviria</taxon>
        <taxon>Heunggongvirae</taxon>
        <taxon>Uroviricota</taxon>
        <taxon>Caudoviricetes</taxon>
        <taxon>Jeanschmidtviridae</taxon>
        <taxon>Bertelyvirus</taxon>
        <taxon>Bertelyvirus BL9</taxon>
    </lineage>
</organism>
<proteinExistence type="predicted"/>
<gene>
    <name evidence="2" type="ORF">CcrBL9_gp193</name>
</gene>
<dbReference type="Proteomes" id="UP000259421">
    <property type="component" value="Segment"/>
</dbReference>
<dbReference type="Pfam" id="PF09414">
    <property type="entry name" value="RNA_ligase"/>
    <property type="match status" value="1"/>
</dbReference>
<keyword evidence="3" id="KW-1185">Reference proteome</keyword>
<accession>A0A385EEH5</accession>
<sequence length="194" mass="21503">MTTFVAFPKIARLNREIVITEKLDGTNAQVEINDAGDDIVSAGSRNRYITPEMDNHGFARWVRDNRDELIKLGPGRHYGEWWGNGIQHGYGLGKGDKRFSLFNVSRWEDPETRPACCGVVPVLYRGLFSEDAIQAAVERLRTEGSVAAPGWMRPEGVIVYHTAAGTLFKVTLEKDAAPKSTYDAEHAARIAQAA</sequence>
<name>A0A385EEH5_9CAUD</name>